<organism evidence="1 2">
    <name type="scientific">Rhynchosporium secalis</name>
    <name type="common">Barley scald fungus</name>
    <dbReference type="NCBI Taxonomy" id="38038"/>
    <lineage>
        <taxon>Eukaryota</taxon>
        <taxon>Fungi</taxon>
        <taxon>Dikarya</taxon>
        <taxon>Ascomycota</taxon>
        <taxon>Pezizomycotina</taxon>
        <taxon>Leotiomycetes</taxon>
        <taxon>Helotiales</taxon>
        <taxon>Ploettnerulaceae</taxon>
        <taxon>Rhynchosporium</taxon>
    </lineage>
</organism>
<gene>
    <name evidence="1" type="ORF">RSE6_12087</name>
</gene>
<dbReference type="AlphaFoldDB" id="A0A1E1MQH5"/>
<name>A0A1E1MQH5_RHYSE</name>
<keyword evidence="2" id="KW-1185">Reference proteome</keyword>
<protein>
    <submittedName>
        <fullName evidence="1">Uncharacterized protein</fullName>
    </submittedName>
</protein>
<reference evidence="2" key="1">
    <citation type="submission" date="2016-03" db="EMBL/GenBank/DDBJ databases">
        <authorList>
            <person name="Guldener U."/>
        </authorList>
    </citation>
    <scope>NUCLEOTIDE SEQUENCE [LARGE SCALE GENOMIC DNA]</scope>
</reference>
<evidence type="ECO:0000313" key="2">
    <source>
        <dbReference type="Proteomes" id="UP000177625"/>
    </source>
</evidence>
<accession>A0A1E1MQH5</accession>
<evidence type="ECO:0000313" key="1">
    <source>
        <dbReference type="EMBL" id="CZT51005.1"/>
    </source>
</evidence>
<dbReference type="Proteomes" id="UP000177625">
    <property type="component" value="Unassembled WGS sequence"/>
</dbReference>
<dbReference type="EMBL" id="FJVC01000469">
    <property type="protein sequence ID" value="CZT51005.1"/>
    <property type="molecule type" value="Genomic_DNA"/>
</dbReference>
<sequence>MTLCTSSEVWKGKIRMDCDMKKEEDWREMAITDVVGEEGDDAVDRRYENETPRNISALHVRERRR</sequence>
<proteinExistence type="predicted"/>